<dbReference type="SMART" id="SM01017">
    <property type="entry name" value="Arrestin_C"/>
    <property type="match status" value="1"/>
</dbReference>
<dbReference type="GeneTree" id="ENSGT00940000164012"/>
<dbReference type="SUPFAM" id="SSF81296">
    <property type="entry name" value="E set domains"/>
    <property type="match status" value="2"/>
</dbReference>
<dbReference type="PANTHER" id="PTHR11188">
    <property type="entry name" value="ARRESTIN DOMAIN CONTAINING PROTEIN"/>
    <property type="match status" value="1"/>
</dbReference>
<feature type="domain" description="Arrestin C-terminal-like" evidence="3">
    <location>
        <begin position="169"/>
        <end position="296"/>
    </location>
</feature>
<evidence type="ECO:0000313" key="5">
    <source>
        <dbReference type="Proteomes" id="UP000265000"/>
    </source>
</evidence>
<dbReference type="GO" id="GO:0005886">
    <property type="term" value="C:plasma membrane"/>
    <property type="evidence" value="ECO:0007669"/>
    <property type="project" value="TreeGrafter"/>
</dbReference>
<accession>A0A3Q2QFM3</accession>
<comment type="similarity">
    <text evidence="1">Belongs to the arrestin family.</text>
</comment>
<dbReference type="OrthoDB" id="7785529at2759"/>
<organism evidence="4 5">
    <name type="scientific">Fundulus heteroclitus</name>
    <name type="common">Killifish</name>
    <name type="synonym">Mummichog</name>
    <dbReference type="NCBI Taxonomy" id="8078"/>
    <lineage>
        <taxon>Eukaryota</taxon>
        <taxon>Metazoa</taxon>
        <taxon>Chordata</taxon>
        <taxon>Craniata</taxon>
        <taxon>Vertebrata</taxon>
        <taxon>Euteleostomi</taxon>
        <taxon>Actinopterygii</taxon>
        <taxon>Neopterygii</taxon>
        <taxon>Teleostei</taxon>
        <taxon>Neoteleostei</taxon>
        <taxon>Acanthomorphata</taxon>
        <taxon>Ovalentaria</taxon>
        <taxon>Atherinomorphae</taxon>
        <taxon>Cyprinodontiformes</taxon>
        <taxon>Fundulidae</taxon>
        <taxon>Fundulus</taxon>
    </lineage>
</organism>
<reference evidence="4" key="1">
    <citation type="submission" date="2025-08" db="UniProtKB">
        <authorList>
            <consortium name="Ensembl"/>
        </authorList>
    </citation>
    <scope>IDENTIFICATION</scope>
</reference>
<dbReference type="InterPro" id="IPR050357">
    <property type="entry name" value="Arrestin_domain-protein"/>
</dbReference>
<dbReference type="Pfam" id="PF00339">
    <property type="entry name" value="Arrestin_N"/>
    <property type="match status" value="1"/>
</dbReference>
<evidence type="ECO:0000256" key="2">
    <source>
        <dbReference type="SAM" id="MobiDB-lite"/>
    </source>
</evidence>
<evidence type="ECO:0000259" key="3">
    <source>
        <dbReference type="SMART" id="SM01017"/>
    </source>
</evidence>
<dbReference type="Pfam" id="PF02752">
    <property type="entry name" value="Arrestin_C"/>
    <property type="match status" value="1"/>
</dbReference>
<dbReference type="GO" id="GO:0015031">
    <property type="term" value="P:protein transport"/>
    <property type="evidence" value="ECO:0007669"/>
    <property type="project" value="TreeGrafter"/>
</dbReference>
<name>A0A3Q2QFM3_FUNHE</name>
<dbReference type="GO" id="GO:0007399">
    <property type="term" value="P:nervous system development"/>
    <property type="evidence" value="ECO:0007669"/>
    <property type="project" value="UniProtKB-ARBA"/>
</dbReference>
<evidence type="ECO:0000256" key="1">
    <source>
        <dbReference type="ARBA" id="ARBA00005298"/>
    </source>
</evidence>
<feature type="region of interest" description="Disordered" evidence="2">
    <location>
        <begin position="344"/>
        <end position="461"/>
    </location>
</feature>
<dbReference type="AlphaFoldDB" id="A0A3Q2QFM3"/>
<sequence>MPTVDSFTLSCDALNEENIFSEGDVVTGQVTLSLSKETKVKKLFVKAKGDADVRWTRQRDDRTKTYHAHRRYFKLKQHLIPEDSEETVLPEGIHVYKFSFKIPSENMPSSFRGIHGSIVYKLEAKLSRSWRMDSTADKELTFVSKSFSNFNTLLCQQADSTEKETGIFSKGQVHIDATVNKTAFTPGETMLIVAKVNNATSRNMTPKFKLIRTIEFLANGDSKNEEYSVQKVVDKVIKPHTKHEVRCELQVPTDEMPSIENCDIISVFHQLKVYLDISFAFDPEIIFPLVIAHPMFRDRVSGNLGPYPVEGFGGPTNSDFPPPAVAGGLYPSLPSCGPYGYPGAQGPSAPPPAYPEVHNGPPGAYPPQPPPMYSVPQAPFPYGPPPSFSSSSSPAAPAFNVPPSGPQIQPPFPSTIPSAPGLNPPPSAPDMSADFLSQTNDDPPAYQLLFPPPNLENADTK</sequence>
<dbReference type="InterPro" id="IPR014752">
    <property type="entry name" value="Arrestin-like_C"/>
</dbReference>
<dbReference type="InterPro" id="IPR011021">
    <property type="entry name" value="Arrestin-like_N"/>
</dbReference>
<dbReference type="GO" id="GO:0005737">
    <property type="term" value="C:cytoplasm"/>
    <property type="evidence" value="ECO:0007669"/>
    <property type="project" value="TreeGrafter"/>
</dbReference>
<dbReference type="Gene3D" id="2.60.40.640">
    <property type="match status" value="2"/>
</dbReference>
<feature type="compositionally biased region" description="Pro residues" evidence="2">
    <location>
        <begin position="363"/>
        <end position="387"/>
    </location>
</feature>
<dbReference type="Ensembl" id="ENSFHET00000004894.1">
    <property type="protein sequence ID" value="ENSFHEP00000025569.1"/>
    <property type="gene ID" value="ENSFHEG00000007897.1"/>
</dbReference>
<protein>
    <submittedName>
        <fullName evidence="4">Arrestin domain-containing protein 3</fullName>
    </submittedName>
</protein>
<dbReference type="Proteomes" id="UP000265000">
    <property type="component" value="Unplaced"/>
</dbReference>
<keyword evidence="5" id="KW-1185">Reference proteome</keyword>
<dbReference type="InterPro" id="IPR011022">
    <property type="entry name" value="Arrestin_C-like"/>
</dbReference>
<evidence type="ECO:0000313" key="4">
    <source>
        <dbReference type="Ensembl" id="ENSFHEP00000025569.1"/>
    </source>
</evidence>
<feature type="compositionally biased region" description="Pro residues" evidence="2">
    <location>
        <begin position="403"/>
        <end position="414"/>
    </location>
</feature>
<reference evidence="4" key="2">
    <citation type="submission" date="2025-09" db="UniProtKB">
        <authorList>
            <consortium name="Ensembl"/>
        </authorList>
    </citation>
    <scope>IDENTIFICATION</scope>
</reference>
<dbReference type="GeneID" id="105925492"/>
<proteinExistence type="inferred from homology"/>
<feature type="compositionally biased region" description="Low complexity" evidence="2">
    <location>
        <begin position="388"/>
        <end position="402"/>
    </location>
</feature>
<dbReference type="PANTHER" id="PTHR11188:SF135">
    <property type="entry name" value="ARRESTIN DOMAIN CONTAINING 3-LIKE-RELATED"/>
    <property type="match status" value="1"/>
</dbReference>
<dbReference type="InterPro" id="IPR014756">
    <property type="entry name" value="Ig_E-set"/>
</dbReference>
<dbReference type="STRING" id="8078.ENSFHEP00000025569"/>